<gene>
    <name evidence="1" type="ORF">AWB80_01382</name>
</gene>
<evidence type="ECO:0008006" key="3">
    <source>
        <dbReference type="Google" id="ProtNLM"/>
    </source>
</evidence>
<sequence length="182" mass="19651">MNDSLDRRDIPAFADGRRCGRMRSAWRNALIAASMAAAAVGWCAATHVSADMLDAAAVMALMETSRHDGANVRPVVSHDPHFIELTPVGLELIATRTRPAGKFTHIDELDYRNADGNAVILLIAAAPFASDEPHWSAQRVGDIRLLSWIAGGKRYVLGGRADTHGLMRAADALTLVRQQDNG</sequence>
<proteinExistence type="predicted"/>
<keyword evidence="2" id="KW-1185">Reference proteome</keyword>
<dbReference type="EMBL" id="FCOE02000003">
    <property type="protein sequence ID" value="SAK49703.1"/>
    <property type="molecule type" value="Genomic_DNA"/>
</dbReference>
<evidence type="ECO:0000313" key="2">
    <source>
        <dbReference type="Proteomes" id="UP000054911"/>
    </source>
</evidence>
<accession>A0A157ZW36</accession>
<organism evidence="1 2">
    <name type="scientific">Caballeronia pedi</name>
    <dbReference type="NCBI Taxonomy" id="1777141"/>
    <lineage>
        <taxon>Bacteria</taxon>
        <taxon>Pseudomonadati</taxon>
        <taxon>Pseudomonadota</taxon>
        <taxon>Betaproteobacteria</taxon>
        <taxon>Burkholderiales</taxon>
        <taxon>Burkholderiaceae</taxon>
        <taxon>Caballeronia</taxon>
    </lineage>
</organism>
<dbReference type="AlphaFoldDB" id="A0A157ZW36"/>
<dbReference type="OrthoDB" id="8999091at2"/>
<dbReference type="RefSeq" id="WP_087131068.1">
    <property type="nucleotide sequence ID" value="NZ_FCOE02000003.1"/>
</dbReference>
<evidence type="ECO:0000313" key="1">
    <source>
        <dbReference type="EMBL" id="SAK49703.1"/>
    </source>
</evidence>
<protein>
    <recommendedName>
        <fullName evidence="3">Transmembrane transcriptional regulator (Anti-sigma factor)</fullName>
    </recommendedName>
</protein>
<comment type="caution">
    <text evidence="1">The sequence shown here is derived from an EMBL/GenBank/DDBJ whole genome shotgun (WGS) entry which is preliminary data.</text>
</comment>
<dbReference type="Proteomes" id="UP000054911">
    <property type="component" value="Unassembled WGS sequence"/>
</dbReference>
<reference evidence="1" key="1">
    <citation type="submission" date="2016-01" db="EMBL/GenBank/DDBJ databases">
        <authorList>
            <person name="Peeters C."/>
        </authorList>
    </citation>
    <scope>NUCLEOTIDE SEQUENCE [LARGE SCALE GENOMIC DNA]</scope>
    <source>
        <strain evidence="1">LMG 29323</strain>
    </source>
</reference>
<dbReference type="STRING" id="1777141.AWB80_01382"/>
<name>A0A157ZW36_9BURK</name>